<proteinExistence type="predicted"/>
<gene>
    <name evidence="1" type="ORF">BASA50_001233</name>
</gene>
<sequence length="283" mass="30678">MMSGAPFTMSNSPEKKVLLPFEDAVTLPVGSRVMFVYSDRADICSRLSPVASSSGSEPDHGQTFAASLPFPFSQPVVSDDGQKQQDVSKSVSRHMDLPAISITGMLQQIASTSSPASDGVPTVWLSVDTPLSSPSHALALALGLVELLRKFKAQSLHVLTAAQYKATKDKVHVLDLNTTTSDNALDSSLPRLDCPMLVQDVFVNSIVEMVRLYHIPSRFLIWPTASGDAHDSFQQAASSLSDQIQSLYAFKVAVHSNDTASRHYKDVQDADSLSRGKFESMYV</sequence>
<accession>A0ABQ8ES05</accession>
<dbReference type="Proteomes" id="UP001648503">
    <property type="component" value="Unassembled WGS sequence"/>
</dbReference>
<evidence type="ECO:0000313" key="2">
    <source>
        <dbReference type="Proteomes" id="UP001648503"/>
    </source>
</evidence>
<evidence type="ECO:0008006" key="3">
    <source>
        <dbReference type="Google" id="ProtNLM"/>
    </source>
</evidence>
<keyword evidence="2" id="KW-1185">Reference proteome</keyword>
<reference evidence="1 2" key="1">
    <citation type="submission" date="2021-02" db="EMBL/GenBank/DDBJ databases">
        <title>Variation within the Batrachochytrium salamandrivorans European outbreak.</title>
        <authorList>
            <person name="Kelly M."/>
            <person name="Pasmans F."/>
            <person name="Shea T.P."/>
            <person name="Munoz J.F."/>
            <person name="Carranza S."/>
            <person name="Cuomo C.A."/>
            <person name="Martel A."/>
        </authorList>
    </citation>
    <scope>NUCLEOTIDE SEQUENCE [LARGE SCALE GENOMIC DNA]</scope>
    <source>
        <strain evidence="1 2">AMFP18/2</strain>
    </source>
</reference>
<name>A0ABQ8ES05_9FUNG</name>
<evidence type="ECO:0000313" key="1">
    <source>
        <dbReference type="EMBL" id="KAH6585625.1"/>
    </source>
</evidence>
<comment type="caution">
    <text evidence="1">The sequence shown here is derived from an EMBL/GenBank/DDBJ whole genome shotgun (WGS) entry which is preliminary data.</text>
</comment>
<dbReference type="EMBL" id="JAFCIX010000580">
    <property type="protein sequence ID" value="KAH6585625.1"/>
    <property type="molecule type" value="Genomic_DNA"/>
</dbReference>
<organism evidence="1 2">
    <name type="scientific">Batrachochytrium salamandrivorans</name>
    <dbReference type="NCBI Taxonomy" id="1357716"/>
    <lineage>
        <taxon>Eukaryota</taxon>
        <taxon>Fungi</taxon>
        <taxon>Fungi incertae sedis</taxon>
        <taxon>Chytridiomycota</taxon>
        <taxon>Chytridiomycota incertae sedis</taxon>
        <taxon>Chytridiomycetes</taxon>
        <taxon>Rhizophydiales</taxon>
        <taxon>Rhizophydiales incertae sedis</taxon>
        <taxon>Batrachochytrium</taxon>
    </lineage>
</organism>
<protein>
    <recommendedName>
        <fullName evidence="3">Proteasome assembly chaperone 1</fullName>
    </recommendedName>
</protein>